<comment type="caution">
    <text evidence="3">The sequence shown here is derived from an EMBL/GenBank/DDBJ whole genome shotgun (WGS) entry which is preliminary data.</text>
</comment>
<dbReference type="Gene3D" id="3.40.50.1820">
    <property type="entry name" value="alpha/beta hydrolase"/>
    <property type="match status" value="1"/>
</dbReference>
<dbReference type="Gene3D" id="3.20.20.140">
    <property type="entry name" value="Metal-dependent hydrolases"/>
    <property type="match status" value="2"/>
</dbReference>
<gene>
    <name evidence="3" type="ORF">GQ602_006001</name>
</gene>
<organism evidence="3 4">
    <name type="scientific">Ophiocordyceps camponoti-floridani</name>
    <dbReference type="NCBI Taxonomy" id="2030778"/>
    <lineage>
        <taxon>Eukaryota</taxon>
        <taxon>Fungi</taxon>
        <taxon>Dikarya</taxon>
        <taxon>Ascomycota</taxon>
        <taxon>Pezizomycotina</taxon>
        <taxon>Sordariomycetes</taxon>
        <taxon>Hypocreomycetidae</taxon>
        <taxon>Hypocreales</taxon>
        <taxon>Ophiocordycipitaceae</taxon>
        <taxon>Ophiocordyceps</taxon>
    </lineage>
</organism>
<dbReference type="AlphaFoldDB" id="A0A8H4Q2D9"/>
<evidence type="ECO:0000313" key="3">
    <source>
        <dbReference type="EMBL" id="KAF4582857.1"/>
    </source>
</evidence>
<dbReference type="Pfam" id="PF04909">
    <property type="entry name" value="Amidohydro_2"/>
    <property type="match status" value="1"/>
</dbReference>
<feature type="chain" id="PRO_5034316194" evidence="1">
    <location>
        <begin position="26"/>
        <end position="573"/>
    </location>
</feature>
<dbReference type="SUPFAM" id="SSF51556">
    <property type="entry name" value="Metallo-dependent hydrolases"/>
    <property type="match status" value="1"/>
</dbReference>
<dbReference type="InterPro" id="IPR008220">
    <property type="entry name" value="HAT_MetX-like"/>
</dbReference>
<protein>
    <submittedName>
        <fullName evidence="3">Homoserine acetyltransferase family protein</fullName>
    </submittedName>
</protein>
<dbReference type="EMBL" id="JAACLJ010000007">
    <property type="protein sequence ID" value="KAF4582857.1"/>
    <property type="molecule type" value="Genomic_DNA"/>
</dbReference>
<dbReference type="InterPro" id="IPR029058">
    <property type="entry name" value="AB_hydrolase_fold"/>
</dbReference>
<dbReference type="GO" id="GO:0016747">
    <property type="term" value="F:acyltransferase activity, transferring groups other than amino-acyl groups"/>
    <property type="evidence" value="ECO:0007669"/>
    <property type="project" value="InterPro"/>
</dbReference>
<dbReference type="GO" id="GO:0016787">
    <property type="term" value="F:hydrolase activity"/>
    <property type="evidence" value="ECO:0007669"/>
    <property type="project" value="InterPro"/>
</dbReference>
<dbReference type="SUPFAM" id="SSF53474">
    <property type="entry name" value="alpha/beta-Hydrolases"/>
    <property type="match status" value="1"/>
</dbReference>
<sequence>MFANLCFFILMRLALLLAIPSLARCLPAEAWDSHVHVTDPKYPVIADAAYRPGLHTIAENDVFERGLTRVVVLVQPSVYGTDNSLLLEALGRLDWVLQAYIPMHMLEDLEHVIVNLGVRVVLDHLASPTLPFTHPLPSTPGFKPLTRLLGRNVWIKVSAPYRLTNSTSPYADLDPLIKTLFSIAPDRVVYGSDWPHTRFDGLDIRPWIRHLLRLTAGDARLRRGLFRDNARRLWDGFGPGGGRRTDGFGVGFGILPSAHLAYKTYGSPSNPCIIYPTWTSGLIADNEVLIGEKRALDPKRFFIVVPALFGNGQSSSPSNTTIRPFPDITIRDNVTAQHRLLTEKLDVGHARCVLGWSLGACQTYQWITQFPTFADLAVPFCGSARTSSHCQVFLEGVKATLLVARGPSSAAVGAEEAGTWTEEGARAGLRAAARVYAGWGFSHAWYRERKFEELGFASVEEFLVGFCENLFLSKDVENLMAMVFTWQTADCSAQEPYDGRLDLALSAIRTKTLVLPSQTDMMFPPEDSEAHVRGMGEGVGKCVAFPSIWGHWAGGPGFLNLDVGAFYLYSASP</sequence>
<name>A0A8H4Q2D9_9HYPO</name>
<dbReference type="Proteomes" id="UP000562929">
    <property type="component" value="Unassembled WGS sequence"/>
</dbReference>
<evidence type="ECO:0000256" key="1">
    <source>
        <dbReference type="SAM" id="SignalP"/>
    </source>
</evidence>
<dbReference type="OrthoDB" id="9972683at2759"/>
<keyword evidence="3" id="KW-0808">Transferase</keyword>
<evidence type="ECO:0000259" key="2">
    <source>
        <dbReference type="Pfam" id="PF04909"/>
    </source>
</evidence>
<dbReference type="PANTHER" id="PTHR32268:SF15">
    <property type="entry name" value="HOMOSERINE ACETYLTRANSFERASE FAMILY PROTEIN (AFU_ORTHOLOGUE AFUA_1G15350)"/>
    <property type="match status" value="1"/>
</dbReference>
<feature type="signal peptide" evidence="1">
    <location>
        <begin position="1"/>
        <end position="25"/>
    </location>
</feature>
<feature type="domain" description="Amidohydrolase-related" evidence="2">
    <location>
        <begin position="85"/>
        <end position="235"/>
    </location>
</feature>
<dbReference type="PANTHER" id="PTHR32268">
    <property type="entry name" value="HOMOSERINE O-ACETYLTRANSFERASE"/>
    <property type="match status" value="1"/>
</dbReference>
<evidence type="ECO:0000313" key="4">
    <source>
        <dbReference type="Proteomes" id="UP000562929"/>
    </source>
</evidence>
<dbReference type="InterPro" id="IPR006680">
    <property type="entry name" value="Amidohydro-rel"/>
</dbReference>
<dbReference type="InterPro" id="IPR032466">
    <property type="entry name" value="Metal_Hydrolase"/>
</dbReference>
<proteinExistence type="predicted"/>
<keyword evidence="4" id="KW-1185">Reference proteome</keyword>
<keyword evidence="1" id="KW-0732">Signal</keyword>
<accession>A0A8H4Q2D9</accession>
<reference evidence="3 4" key="1">
    <citation type="journal article" date="2020" name="G3 (Bethesda)">
        <title>Genetic Underpinnings of Host Manipulation by Ophiocordyceps as Revealed by Comparative Transcriptomics.</title>
        <authorList>
            <person name="Will I."/>
            <person name="Das B."/>
            <person name="Trinh T."/>
            <person name="Brachmann A."/>
            <person name="Ohm R.A."/>
            <person name="de Bekker C."/>
        </authorList>
    </citation>
    <scope>NUCLEOTIDE SEQUENCE [LARGE SCALE GENOMIC DNA]</scope>
    <source>
        <strain evidence="3 4">EC05</strain>
    </source>
</reference>